<accession>A0A9E6XVJ3</accession>
<reference evidence="2" key="1">
    <citation type="journal article" date="2022" name="Int. J. Syst. Evol. Microbiol.">
        <title>Pseudomonas aegrilactucae sp. nov. and Pseudomonas morbosilactucae sp. nov., pathogens causing bacterial rot of lettuce in Japan.</title>
        <authorList>
            <person name="Sawada H."/>
            <person name="Fujikawa T."/>
            <person name="Satou M."/>
        </authorList>
    </citation>
    <scope>NUCLEOTIDE SEQUENCE</scope>
    <source>
        <strain evidence="2">0166_1</strain>
    </source>
</reference>
<dbReference type="PANTHER" id="PTHR11496:SF102">
    <property type="entry name" value="ALCOHOL DEHYDROGENASE 4"/>
    <property type="match status" value="1"/>
</dbReference>
<dbReference type="InterPro" id="IPR056798">
    <property type="entry name" value="ADH_Fe_C"/>
</dbReference>
<dbReference type="EMBL" id="CP087164">
    <property type="protein sequence ID" value="UGS35267.1"/>
    <property type="molecule type" value="Genomic_DNA"/>
</dbReference>
<organism evidence="2 3">
    <name type="scientific">Capillimicrobium parvum</name>
    <dbReference type="NCBI Taxonomy" id="2884022"/>
    <lineage>
        <taxon>Bacteria</taxon>
        <taxon>Bacillati</taxon>
        <taxon>Actinomycetota</taxon>
        <taxon>Thermoleophilia</taxon>
        <taxon>Solirubrobacterales</taxon>
        <taxon>Capillimicrobiaceae</taxon>
        <taxon>Capillimicrobium</taxon>
    </lineage>
</organism>
<dbReference type="Proteomes" id="UP001162834">
    <property type="component" value="Chromosome"/>
</dbReference>
<evidence type="ECO:0000259" key="1">
    <source>
        <dbReference type="Pfam" id="PF25137"/>
    </source>
</evidence>
<protein>
    <recommendedName>
        <fullName evidence="1">Fe-containing alcohol dehydrogenase-like C-terminal domain-containing protein</fullName>
    </recommendedName>
</protein>
<name>A0A9E6XVJ3_9ACTN</name>
<feature type="domain" description="Fe-containing alcohol dehydrogenase-like C-terminal" evidence="1">
    <location>
        <begin position="153"/>
        <end position="329"/>
    </location>
</feature>
<dbReference type="GO" id="GO:0004022">
    <property type="term" value="F:alcohol dehydrogenase (NAD+) activity"/>
    <property type="evidence" value="ECO:0007669"/>
    <property type="project" value="TreeGrafter"/>
</dbReference>
<dbReference type="InterPro" id="IPR039697">
    <property type="entry name" value="Alcohol_dehydrogenase_Fe"/>
</dbReference>
<dbReference type="SUPFAM" id="SSF56796">
    <property type="entry name" value="Dehydroquinate synthase-like"/>
    <property type="match status" value="1"/>
</dbReference>
<dbReference type="PANTHER" id="PTHR11496">
    <property type="entry name" value="ALCOHOL DEHYDROGENASE"/>
    <property type="match status" value="1"/>
</dbReference>
<dbReference type="Pfam" id="PF25137">
    <property type="entry name" value="ADH_Fe_C"/>
    <property type="match status" value="1"/>
</dbReference>
<proteinExistence type="predicted"/>
<gene>
    <name evidence="2" type="ORF">DSM104329_01654</name>
</gene>
<dbReference type="RefSeq" id="WP_259314955.1">
    <property type="nucleotide sequence ID" value="NZ_CP087164.1"/>
</dbReference>
<evidence type="ECO:0000313" key="2">
    <source>
        <dbReference type="EMBL" id="UGS35267.1"/>
    </source>
</evidence>
<dbReference type="Gene3D" id="3.40.50.1970">
    <property type="match status" value="1"/>
</dbReference>
<evidence type="ECO:0000313" key="3">
    <source>
        <dbReference type="Proteomes" id="UP001162834"/>
    </source>
</evidence>
<dbReference type="Gene3D" id="1.20.1090.10">
    <property type="entry name" value="Dehydroquinate synthase-like - alpha domain"/>
    <property type="match status" value="1"/>
</dbReference>
<sequence length="329" mass="33445">MTESFRWQDGERTIRFGRGALADAPSLLGDGYLLLTTPRAAAAAPSIVEAAGERHDVPAGRVDDAAGDLLERLGDAAGLLIVALGGGRVIDVGKGIAGAACARALAAVPTTLSAAEMTGVHRPPRGLRLRPLRPSIVLTDPTLAASQPPGPLAASAANALAHAIEGPLTVHASPVPTLAAIEAARLITRAWETAEPDRDALALGALLSGYAIDGQGYGLHHVAAQTLVREAGVAHGPANAVLLPHTVEALRSRSPERLGRIEAAMGAEAAGVAADLARHAGAERIRDLGVPHDALPAIAAAAARRADGLELTPPAADADELLALYTAAW</sequence>
<dbReference type="KEGG" id="sbae:DSM104329_01654"/>
<keyword evidence="3" id="KW-1185">Reference proteome</keyword>
<dbReference type="AlphaFoldDB" id="A0A9E6XVJ3"/>